<accession>A0A2K8KPD1</accession>
<dbReference type="SUPFAM" id="SSF160355">
    <property type="entry name" value="Bacterial polysaccharide co-polymerase-like"/>
    <property type="match status" value="2"/>
</dbReference>
<dbReference type="RefSeq" id="WP_100256962.1">
    <property type="nucleotide sequence ID" value="NZ_CP011797.1"/>
</dbReference>
<evidence type="ECO:0000256" key="6">
    <source>
        <dbReference type="SAM" id="Coils"/>
    </source>
</evidence>
<evidence type="ECO:0000256" key="7">
    <source>
        <dbReference type="SAM" id="Phobius"/>
    </source>
</evidence>
<evidence type="ECO:0000313" key="10">
    <source>
        <dbReference type="Proteomes" id="UP000229757"/>
    </source>
</evidence>
<dbReference type="Proteomes" id="UP000229757">
    <property type="component" value="Chromosome"/>
</dbReference>
<dbReference type="OrthoDB" id="9775724at2"/>
<dbReference type="InterPro" id="IPR003856">
    <property type="entry name" value="LPS_length_determ_N"/>
</dbReference>
<evidence type="ECO:0000256" key="2">
    <source>
        <dbReference type="ARBA" id="ARBA00022475"/>
    </source>
</evidence>
<dbReference type="GO" id="GO:0004713">
    <property type="term" value="F:protein tyrosine kinase activity"/>
    <property type="evidence" value="ECO:0007669"/>
    <property type="project" value="TreeGrafter"/>
</dbReference>
<evidence type="ECO:0000256" key="1">
    <source>
        <dbReference type="ARBA" id="ARBA00004651"/>
    </source>
</evidence>
<keyword evidence="4 7" id="KW-1133">Transmembrane helix</keyword>
<proteinExistence type="predicted"/>
<feature type="transmembrane region" description="Helical" evidence="7">
    <location>
        <begin position="402"/>
        <end position="425"/>
    </location>
</feature>
<keyword evidence="3 7" id="KW-0812">Transmembrane</keyword>
<dbReference type="Gene3D" id="3.30.1890.10">
    <property type="entry name" value="FepE-like"/>
    <property type="match status" value="2"/>
</dbReference>
<feature type="coiled-coil region" evidence="6">
    <location>
        <begin position="192"/>
        <end position="219"/>
    </location>
</feature>
<keyword evidence="10" id="KW-1185">Reference proteome</keyword>
<dbReference type="Pfam" id="PF02706">
    <property type="entry name" value="Wzz"/>
    <property type="match status" value="1"/>
</dbReference>
<dbReference type="InterPro" id="IPR050445">
    <property type="entry name" value="Bact_polysacc_biosynth/exp"/>
</dbReference>
<dbReference type="KEGG" id="rfo:REIFOR_01491"/>
<keyword evidence="2" id="KW-1003">Cell membrane</keyword>
<gene>
    <name evidence="9" type="ORF">REIFOR_01491</name>
</gene>
<dbReference type="EMBL" id="CP011797">
    <property type="protein sequence ID" value="ATX76637.1"/>
    <property type="molecule type" value="Genomic_DNA"/>
</dbReference>
<evidence type="ECO:0000256" key="4">
    <source>
        <dbReference type="ARBA" id="ARBA00022989"/>
    </source>
</evidence>
<feature type="transmembrane region" description="Helical" evidence="7">
    <location>
        <begin position="34"/>
        <end position="51"/>
    </location>
</feature>
<organism evidence="9 10">
    <name type="scientific">Reinekea forsetii</name>
    <dbReference type="NCBI Taxonomy" id="1336806"/>
    <lineage>
        <taxon>Bacteria</taxon>
        <taxon>Pseudomonadati</taxon>
        <taxon>Pseudomonadota</taxon>
        <taxon>Gammaproteobacteria</taxon>
        <taxon>Oceanospirillales</taxon>
        <taxon>Saccharospirillaceae</taxon>
        <taxon>Reinekea</taxon>
    </lineage>
</organism>
<keyword evidence="5 7" id="KW-0472">Membrane</keyword>
<dbReference type="PANTHER" id="PTHR32309:SF13">
    <property type="entry name" value="FERRIC ENTEROBACTIN TRANSPORT PROTEIN FEPE"/>
    <property type="match status" value="1"/>
</dbReference>
<feature type="domain" description="Polysaccharide chain length determinant N-terminal" evidence="8">
    <location>
        <begin position="17"/>
        <end position="70"/>
    </location>
</feature>
<keyword evidence="6" id="KW-0175">Coiled coil</keyword>
<reference evidence="9 10" key="1">
    <citation type="journal article" date="2017" name="Environ. Microbiol.">
        <title>Genomic and physiological analyses of 'Reinekea forsetii' reveal a versatile opportunistic lifestyle during spring algae blooms.</title>
        <authorList>
            <person name="Avci B."/>
            <person name="Hahnke R.L."/>
            <person name="Chafee M."/>
            <person name="Fischer T."/>
            <person name="Gruber-Vodicka H."/>
            <person name="Tegetmeyer H.E."/>
            <person name="Harder J."/>
            <person name="Fuchs B.M."/>
            <person name="Amann R.I."/>
            <person name="Teeling H."/>
        </authorList>
    </citation>
    <scope>NUCLEOTIDE SEQUENCE [LARGE SCALE GENOMIC DNA]</scope>
    <source>
        <strain evidence="9 10">Hel1_31_D35</strain>
    </source>
</reference>
<sequence length="427" mass="47244">MDTNQQDLIHLRPQNSDEIDLGELLRKLIGEWKLVTAVTLLGAVASVVIALQQTSIYRVEAILAAPSIAELGAMVDQTLVPIDSEKAMEKVVESLFSIKNQRAVFDQSELLRLSGLDSTVTPNELFSTITRDLSITRIEREFYNLPDQQRSPFKEVNISFDSANAAEAAEFVNTLAIKALASSLETFKDDAAARKTDQIRQIERQLKGLQEAAKQGRLAEITRLEDANSLARDALRLQLNLLEQQAKTNRLMRIAQLEEAIKTASSLKIIEPISWESLRPTNANAQFLNNLSGAPEAQPLYFQGTRLLIGERDMLAARTDDLLYVAESSAIELKLTQLSADPKIAALKARQNDTIYIPNYDELITQKSELVNLLVDFPIARMASLIQPAVASTIPIKPNRKLIAVAGTVLAGFLGLFFALIRIAIKK</sequence>
<dbReference type="PANTHER" id="PTHR32309">
    <property type="entry name" value="TYROSINE-PROTEIN KINASE"/>
    <property type="match status" value="1"/>
</dbReference>
<evidence type="ECO:0000259" key="8">
    <source>
        <dbReference type="Pfam" id="PF02706"/>
    </source>
</evidence>
<comment type="subcellular location">
    <subcellularLocation>
        <location evidence="1">Cell membrane</location>
        <topology evidence="1">Multi-pass membrane protein</topology>
    </subcellularLocation>
</comment>
<evidence type="ECO:0000256" key="3">
    <source>
        <dbReference type="ARBA" id="ARBA00022692"/>
    </source>
</evidence>
<protein>
    <submittedName>
        <fullName evidence="9">Chain length determinant protein</fullName>
    </submittedName>
</protein>
<dbReference type="GO" id="GO:0005886">
    <property type="term" value="C:plasma membrane"/>
    <property type="evidence" value="ECO:0007669"/>
    <property type="project" value="UniProtKB-SubCell"/>
</dbReference>
<name>A0A2K8KPD1_9GAMM</name>
<dbReference type="AlphaFoldDB" id="A0A2K8KPD1"/>
<evidence type="ECO:0000313" key="9">
    <source>
        <dbReference type="EMBL" id="ATX76637.1"/>
    </source>
</evidence>
<evidence type="ECO:0000256" key="5">
    <source>
        <dbReference type="ARBA" id="ARBA00023136"/>
    </source>
</evidence>